<evidence type="ECO:0000256" key="3">
    <source>
        <dbReference type="ARBA" id="ARBA00023125"/>
    </source>
</evidence>
<sequence length="270" mass="31187">MFASNSGSGDVTGRLPQCFVREFGDLIDGHVFLQDPNHNEIEVRILKKSSEMYFEQGWSFIRDFYNLWFGGWLSFRYVSTTILAINLITRWGNEIMYLVHAPPYKHLLAVRGVDAKIGSSVVPRISSNPFVLPVSFRRSYFKRLTSYDVESGILVLPWYGFGEFAFAFTYSRLVLVDHTGCRYPCSIQFSVDADGELACKIFGYWMEFCKKHQLSHGDRIRFAVNEPTRDHVLYVCVYPQMGVETTLNYPLNDGSYLPLYVSQQYFVVRC</sequence>
<keyword evidence="2" id="KW-0805">Transcription regulation</keyword>
<dbReference type="Gene3D" id="2.40.330.10">
    <property type="entry name" value="DNA-binding pseudobarrel domain"/>
    <property type="match status" value="1"/>
</dbReference>
<dbReference type="EMBL" id="ASHM01021066">
    <property type="protein sequence ID" value="PNY02217.1"/>
    <property type="molecule type" value="Genomic_DNA"/>
</dbReference>
<comment type="subcellular location">
    <subcellularLocation>
        <location evidence="1">Nucleus</location>
    </subcellularLocation>
</comment>
<gene>
    <name evidence="6" type="ORF">L195_g025522</name>
</gene>
<evidence type="ECO:0000313" key="6">
    <source>
        <dbReference type="EMBL" id="PNY02217.1"/>
    </source>
</evidence>
<keyword evidence="6" id="KW-0547">Nucleotide-binding</keyword>
<comment type="caution">
    <text evidence="6">The sequence shown here is derived from an EMBL/GenBank/DDBJ whole genome shotgun (WGS) entry which is preliminary data.</text>
</comment>
<name>A0A2K3NGQ9_TRIPR</name>
<reference evidence="6 7" key="2">
    <citation type="journal article" date="2017" name="Front. Plant Sci.">
        <title>Gene Classification and Mining of Molecular Markers Useful in Red Clover (Trifolium pratense) Breeding.</title>
        <authorList>
            <person name="Istvanek J."/>
            <person name="Dluhosova J."/>
            <person name="Dluhos P."/>
            <person name="Patkova L."/>
            <person name="Nedelnik J."/>
            <person name="Repkova J."/>
        </authorList>
    </citation>
    <scope>NUCLEOTIDE SEQUENCE [LARGE SCALE GENOMIC DNA]</scope>
    <source>
        <strain evidence="7">cv. Tatra</strain>
        <tissue evidence="6">Young leaves</tissue>
    </source>
</reference>
<accession>A0A2K3NGQ9</accession>
<reference evidence="6 7" key="1">
    <citation type="journal article" date="2014" name="Am. J. Bot.">
        <title>Genome assembly and annotation for red clover (Trifolium pratense; Fabaceae).</title>
        <authorList>
            <person name="Istvanek J."/>
            <person name="Jaros M."/>
            <person name="Krenek A."/>
            <person name="Repkova J."/>
        </authorList>
    </citation>
    <scope>NUCLEOTIDE SEQUENCE [LARGE SCALE GENOMIC DNA]</scope>
    <source>
        <strain evidence="7">cv. Tatra</strain>
        <tissue evidence="6">Young leaves</tissue>
    </source>
</reference>
<evidence type="ECO:0000256" key="1">
    <source>
        <dbReference type="ARBA" id="ARBA00004123"/>
    </source>
</evidence>
<evidence type="ECO:0000256" key="2">
    <source>
        <dbReference type="ARBA" id="ARBA00023015"/>
    </source>
</evidence>
<dbReference type="AlphaFoldDB" id="A0A2K3NGQ9"/>
<dbReference type="Proteomes" id="UP000236291">
    <property type="component" value="Unassembled WGS sequence"/>
</dbReference>
<evidence type="ECO:0000313" key="7">
    <source>
        <dbReference type="Proteomes" id="UP000236291"/>
    </source>
</evidence>
<keyword evidence="6" id="KW-0378">Hydrolase</keyword>
<keyword evidence="6" id="KW-0347">Helicase</keyword>
<dbReference type="InterPro" id="IPR050655">
    <property type="entry name" value="Plant_B3_domain"/>
</dbReference>
<protein>
    <submittedName>
        <fullName evidence="6">ATP-dependent DNA helicase PIF1</fullName>
    </submittedName>
</protein>
<dbReference type="GO" id="GO:0005634">
    <property type="term" value="C:nucleus"/>
    <property type="evidence" value="ECO:0007669"/>
    <property type="project" value="UniProtKB-SubCell"/>
</dbReference>
<dbReference type="PANTHER" id="PTHR31920:SF149">
    <property type="entry name" value="B3 DOMAIN-CONTAINING PROTEIN OS01G0723500-LIKE ISOFORM X1"/>
    <property type="match status" value="1"/>
</dbReference>
<keyword evidence="3" id="KW-0238">DNA-binding</keyword>
<keyword evidence="4" id="KW-0804">Transcription</keyword>
<dbReference type="SUPFAM" id="SSF101936">
    <property type="entry name" value="DNA-binding pseudobarrel domain"/>
    <property type="match status" value="2"/>
</dbReference>
<dbReference type="GO" id="GO:0003677">
    <property type="term" value="F:DNA binding"/>
    <property type="evidence" value="ECO:0007669"/>
    <property type="project" value="UniProtKB-KW"/>
</dbReference>
<proteinExistence type="predicted"/>
<dbReference type="GO" id="GO:0004386">
    <property type="term" value="F:helicase activity"/>
    <property type="evidence" value="ECO:0007669"/>
    <property type="project" value="UniProtKB-KW"/>
</dbReference>
<evidence type="ECO:0000256" key="5">
    <source>
        <dbReference type="ARBA" id="ARBA00023242"/>
    </source>
</evidence>
<dbReference type="PANTHER" id="PTHR31920">
    <property type="entry name" value="B3 DOMAIN-CONTAINING"/>
    <property type="match status" value="1"/>
</dbReference>
<keyword evidence="6" id="KW-0067">ATP-binding</keyword>
<keyword evidence="5" id="KW-0539">Nucleus</keyword>
<dbReference type="InterPro" id="IPR015300">
    <property type="entry name" value="DNA-bd_pseudobarrel_sf"/>
</dbReference>
<organism evidence="6 7">
    <name type="scientific">Trifolium pratense</name>
    <name type="common">Red clover</name>
    <dbReference type="NCBI Taxonomy" id="57577"/>
    <lineage>
        <taxon>Eukaryota</taxon>
        <taxon>Viridiplantae</taxon>
        <taxon>Streptophyta</taxon>
        <taxon>Embryophyta</taxon>
        <taxon>Tracheophyta</taxon>
        <taxon>Spermatophyta</taxon>
        <taxon>Magnoliopsida</taxon>
        <taxon>eudicotyledons</taxon>
        <taxon>Gunneridae</taxon>
        <taxon>Pentapetalae</taxon>
        <taxon>rosids</taxon>
        <taxon>fabids</taxon>
        <taxon>Fabales</taxon>
        <taxon>Fabaceae</taxon>
        <taxon>Papilionoideae</taxon>
        <taxon>50 kb inversion clade</taxon>
        <taxon>NPAAA clade</taxon>
        <taxon>Hologalegina</taxon>
        <taxon>IRL clade</taxon>
        <taxon>Trifolieae</taxon>
        <taxon>Trifolium</taxon>
    </lineage>
</organism>
<evidence type="ECO:0000256" key="4">
    <source>
        <dbReference type="ARBA" id="ARBA00023163"/>
    </source>
</evidence>